<feature type="region of interest" description="Disordered" evidence="1">
    <location>
        <begin position="1"/>
        <end position="24"/>
    </location>
</feature>
<name>A0A0E9W1C6_ANGAN</name>
<protein>
    <submittedName>
        <fullName evidence="2">Uncharacterized protein</fullName>
    </submittedName>
</protein>
<reference evidence="2" key="1">
    <citation type="submission" date="2014-11" db="EMBL/GenBank/DDBJ databases">
        <authorList>
            <person name="Amaro Gonzalez C."/>
        </authorList>
    </citation>
    <scope>NUCLEOTIDE SEQUENCE</scope>
</reference>
<evidence type="ECO:0000313" key="2">
    <source>
        <dbReference type="EMBL" id="JAH83340.1"/>
    </source>
</evidence>
<sequence>MLRKQRPRVTSDFSQKKRRALQVH</sequence>
<reference evidence="2" key="2">
    <citation type="journal article" date="2015" name="Fish Shellfish Immunol.">
        <title>Early steps in the European eel (Anguilla anguilla)-Vibrio vulnificus interaction in the gills: Role of the RtxA13 toxin.</title>
        <authorList>
            <person name="Callol A."/>
            <person name="Pajuelo D."/>
            <person name="Ebbesson L."/>
            <person name="Teles M."/>
            <person name="MacKenzie S."/>
            <person name="Amaro C."/>
        </authorList>
    </citation>
    <scope>NUCLEOTIDE SEQUENCE</scope>
</reference>
<proteinExistence type="predicted"/>
<organism evidence="2">
    <name type="scientific">Anguilla anguilla</name>
    <name type="common">European freshwater eel</name>
    <name type="synonym">Muraena anguilla</name>
    <dbReference type="NCBI Taxonomy" id="7936"/>
    <lineage>
        <taxon>Eukaryota</taxon>
        <taxon>Metazoa</taxon>
        <taxon>Chordata</taxon>
        <taxon>Craniata</taxon>
        <taxon>Vertebrata</taxon>
        <taxon>Euteleostomi</taxon>
        <taxon>Actinopterygii</taxon>
        <taxon>Neopterygii</taxon>
        <taxon>Teleostei</taxon>
        <taxon>Anguilliformes</taxon>
        <taxon>Anguillidae</taxon>
        <taxon>Anguilla</taxon>
    </lineage>
</organism>
<dbReference type="EMBL" id="GBXM01025237">
    <property type="protein sequence ID" value="JAH83340.1"/>
    <property type="molecule type" value="Transcribed_RNA"/>
</dbReference>
<accession>A0A0E9W1C6</accession>
<dbReference type="AlphaFoldDB" id="A0A0E9W1C6"/>
<evidence type="ECO:0000256" key="1">
    <source>
        <dbReference type="SAM" id="MobiDB-lite"/>
    </source>
</evidence>